<evidence type="ECO:0000256" key="8">
    <source>
        <dbReference type="ARBA" id="ARBA00023229"/>
    </source>
</evidence>
<evidence type="ECO:0000313" key="13">
    <source>
        <dbReference type="EMBL" id="REG25667.1"/>
    </source>
</evidence>
<dbReference type="InterPro" id="IPR053378">
    <property type="entry name" value="Prenyl_diphosphate_synthase"/>
</dbReference>
<dbReference type="PROSITE" id="PS00723">
    <property type="entry name" value="POLYPRENYL_SYNTHASE_1"/>
    <property type="match status" value="1"/>
</dbReference>
<proteinExistence type="inferred from homology"/>
<dbReference type="RefSeq" id="WP_115884351.1">
    <property type="nucleotide sequence ID" value="NZ_CBCSHX010000001.1"/>
</dbReference>
<dbReference type="GO" id="GO:0046872">
    <property type="term" value="F:metal ion binding"/>
    <property type="evidence" value="ECO:0007669"/>
    <property type="project" value="UniProtKB-KW"/>
</dbReference>
<keyword evidence="7" id="KW-0460">Magnesium</keyword>
<dbReference type="GO" id="GO:0005737">
    <property type="term" value="C:cytoplasm"/>
    <property type="evidence" value="ECO:0007669"/>
    <property type="project" value="UniProtKB-ARBA"/>
</dbReference>
<dbReference type="NCBIfam" id="NF045485">
    <property type="entry name" value="FPPsyn"/>
    <property type="match status" value="1"/>
</dbReference>
<keyword evidence="14" id="KW-1185">Reference proteome</keyword>
<dbReference type="InterPro" id="IPR000092">
    <property type="entry name" value="Polyprenyl_synt"/>
</dbReference>
<evidence type="ECO:0000256" key="3">
    <source>
        <dbReference type="ARBA" id="ARBA00012439"/>
    </source>
</evidence>
<evidence type="ECO:0000256" key="4">
    <source>
        <dbReference type="ARBA" id="ARBA00015100"/>
    </source>
</evidence>
<dbReference type="InterPro" id="IPR033749">
    <property type="entry name" value="Polyprenyl_synt_CS"/>
</dbReference>
<dbReference type="PANTHER" id="PTHR43281:SF1">
    <property type="entry name" value="FARNESYL DIPHOSPHATE SYNTHASE"/>
    <property type="match status" value="1"/>
</dbReference>
<dbReference type="EC" id="2.5.1.10" evidence="3"/>
<dbReference type="Proteomes" id="UP000257076">
    <property type="component" value="Unassembled WGS sequence"/>
</dbReference>
<protein>
    <recommendedName>
        <fullName evidence="4">Farnesyl diphosphate synthase</fullName>
        <ecNumber evidence="3">2.5.1.10</ecNumber>
    </recommendedName>
    <alternativeName>
        <fullName evidence="10">(2E,6E)-farnesyl diphosphate synthase</fullName>
    </alternativeName>
    <alternativeName>
        <fullName evidence="9">Geranyltranstransferase</fullName>
    </alternativeName>
</protein>
<sequence>MENKNKAYIDKVKSHILLHLKEYQHSETIYEASKYSVEAGGKGLRPLLLFTALEALNTDVSKGVSTASAIEMIHTYSLIHDDLPAMDNDELRRGKPTNHVVFGEAAAILAGDNLLNESFNVLAKDKALSAEVRIKLVEIISSASGQSGMISGQMLDIEAEKRKTSLDELEKIHAYKTGALIKAPVTAACIIAGAEPQVNSRLEKFSEVIGVLFQIKDDILDLEGNPEITGKNTGSDAKKGKVTYVSELGLKGAKAALNDKEEEAYGILDSLDGLIATAGLRKIVQMFAERDQ</sequence>
<dbReference type="Gene3D" id="1.10.600.10">
    <property type="entry name" value="Farnesyl Diphosphate Synthase"/>
    <property type="match status" value="1"/>
</dbReference>
<accession>A0A3E0B146</accession>
<dbReference type="GO" id="GO:0016114">
    <property type="term" value="P:terpenoid biosynthetic process"/>
    <property type="evidence" value="ECO:0007669"/>
    <property type="project" value="UniProtKB-ARBA"/>
</dbReference>
<name>A0A3E0B146_9STAP</name>
<evidence type="ECO:0000256" key="12">
    <source>
        <dbReference type="RuleBase" id="RU004466"/>
    </source>
</evidence>
<organism evidence="13 14">
    <name type="scientific">Jeotgalicoccus halotolerans</name>
    <dbReference type="NCBI Taxonomy" id="157227"/>
    <lineage>
        <taxon>Bacteria</taxon>
        <taxon>Bacillati</taxon>
        <taxon>Bacillota</taxon>
        <taxon>Bacilli</taxon>
        <taxon>Bacillales</taxon>
        <taxon>Staphylococcaceae</taxon>
        <taxon>Jeotgalicoccus</taxon>
    </lineage>
</organism>
<evidence type="ECO:0000256" key="5">
    <source>
        <dbReference type="ARBA" id="ARBA00022679"/>
    </source>
</evidence>
<evidence type="ECO:0000256" key="2">
    <source>
        <dbReference type="ARBA" id="ARBA00006706"/>
    </source>
</evidence>
<comment type="caution">
    <text evidence="13">The sequence shown here is derived from an EMBL/GenBank/DDBJ whole genome shotgun (WGS) entry which is preliminary data.</text>
</comment>
<dbReference type="SFLD" id="SFLDG01017">
    <property type="entry name" value="Polyprenyl_Transferase_Like"/>
    <property type="match status" value="1"/>
</dbReference>
<dbReference type="AlphaFoldDB" id="A0A3E0B146"/>
<evidence type="ECO:0000313" key="14">
    <source>
        <dbReference type="Proteomes" id="UP000257076"/>
    </source>
</evidence>
<evidence type="ECO:0000256" key="11">
    <source>
        <dbReference type="ARBA" id="ARBA00049399"/>
    </source>
</evidence>
<comment type="similarity">
    <text evidence="2 12">Belongs to the FPP/GGPP synthase family.</text>
</comment>
<dbReference type="SUPFAM" id="SSF48576">
    <property type="entry name" value="Terpenoid synthases"/>
    <property type="match status" value="1"/>
</dbReference>
<comment type="cofactor">
    <cofactor evidence="1">
        <name>Mg(2+)</name>
        <dbReference type="ChEBI" id="CHEBI:18420"/>
    </cofactor>
</comment>
<evidence type="ECO:0000256" key="9">
    <source>
        <dbReference type="ARBA" id="ARBA00032380"/>
    </source>
</evidence>
<dbReference type="Pfam" id="PF00348">
    <property type="entry name" value="polyprenyl_synt"/>
    <property type="match status" value="1"/>
</dbReference>
<dbReference type="SFLD" id="SFLDS00005">
    <property type="entry name" value="Isoprenoid_Synthase_Type_I"/>
    <property type="match status" value="1"/>
</dbReference>
<evidence type="ECO:0000256" key="1">
    <source>
        <dbReference type="ARBA" id="ARBA00001946"/>
    </source>
</evidence>
<gene>
    <name evidence="13" type="ORF">DFR63_0710</name>
</gene>
<evidence type="ECO:0000256" key="10">
    <source>
        <dbReference type="ARBA" id="ARBA00032873"/>
    </source>
</evidence>
<dbReference type="InterPro" id="IPR008949">
    <property type="entry name" value="Isoprenoid_synthase_dom_sf"/>
</dbReference>
<keyword evidence="5 12" id="KW-0808">Transferase</keyword>
<keyword evidence="8" id="KW-0414">Isoprene biosynthesis</keyword>
<dbReference type="PROSITE" id="PS00444">
    <property type="entry name" value="POLYPRENYL_SYNTHASE_2"/>
    <property type="match status" value="1"/>
</dbReference>
<evidence type="ECO:0000256" key="6">
    <source>
        <dbReference type="ARBA" id="ARBA00022723"/>
    </source>
</evidence>
<reference evidence="13 14" key="1">
    <citation type="submission" date="2018-08" db="EMBL/GenBank/DDBJ databases">
        <title>Genomic Encyclopedia of Type Strains, Phase IV (KMG-IV): sequencing the most valuable type-strain genomes for metagenomic binning, comparative biology and taxonomic classification.</title>
        <authorList>
            <person name="Goeker M."/>
        </authorList>
    </citation>
    <scope>NUCLEOTIDE SEQUENCE [LARGE SCALE GENOMIC DNA]</scope>
    <source>
        <strain evidence="13 14">DSM 17274</strain>
    </source>
</reference>
<comment type="catalytic activity">
    <reaction evidence="11">
        <text>isopentenyl diphosphate + (2E)-geranyl diphosphate = (2E,6E)-farnesyl diphosphate + diphosphate</text>
        <dbReference type="Rhea" id="RHEA:19361"/>
        <dbReference type="ChEBI" id="CHEBI:33019"/>
        <dbReference type="ChEBI" id="CHEBI:58057"/>
        <dbReference type="ChEBI" id="CHEBI:128769"/>
        <dbReference type="ChEBI" id="CHEBI:175763"/>
        <dbReference type="EC" id="2.5.1.10"/>
    </reaction>
</comment>
<dbReference type="CDD" id="cd00685">
    <property type="entry name" value="Trans_IPPS_HT"/>
    <property type="match status" value="1"/>
</dbReference>
<dbReference type="PANTHER" id="PTHR43281">
    <property type="entry name" value="FARNESYL DIPHOSPHATE SYNTHASE"/>
    <property type="match status" value="1"/>
</dbReference>
<dbReference type="OrthoDB" id="9805316at2"/>
<evidence type="ECO:0000256" key="7">
    <source>
        <dbReference type="ARBA" id="ARBA00022842"/>
    </source>
</evidence>
<dbReference type="GO" id="GO:0004337">
    <property type="term" value="F:(2E,6E)-farnesyl diphosphate synthase activity"/>
    <property type="evidence" value="ECO:0007669"/>
    <property type="project" value="UniProtKB-EC"/>
</dbReference>
<dbReference type="EMBL" id="QUMW01000009">
    <property type="protein sequence ID" value="REG25667.1"/>
    <property type="molecule type" value="Genomic_DNA"/>
</dbReference>
<dbReference type="FunFam" id="1.10.600.10:FF:000001">
    <property type="entry name" value="Geranylgeranyl diphosphate synthase"/>
    <property type="match status" value="1"/>
</dbReference>
<keyword evidence="6" id="KW-0479">Metal-binding</keyword>